<dbReference type="SUPFAM" id="SSF47823">
    <property type="entry name" value="lambda integrase-like, N-terminal domain"/>
    <property type="match status" value="1"/>
</dbReference>
<feature type="region of interest" description="Disordered" evidence="2">
    <location>
        <begin position="15"/>
        <end position="38"/>
    </location>
</feature>
<dbReference type="AlphaFoldDB" id="A0A2D4J4Y7"/>
<organism evidence="4">
    <name type="scientific">Micrurus lemniscatus lemniscatus</name>
    <dbReference type="NCBI Taxonomy" id="129467"/>
    <lineage>
        <taxon>Eukaryota</taxon>
        <taxon>Metazoa</taxon>
        <taxon>Chordata</taxon>
        <taxon>Craniata</taxon>
        <taxon>Vertebrata</taxon>
        <taxon>Euteleostomi</taxon>
        <taxon>Lepidosauria</taxon>
        <taxon>Squamata</taxon>
        <taxon>Bifurcata</taxon>
        <taxon>Unidentata</taxon>
        <taxon>Episquamata</taxon>
        <taxon>Toxicofera</taxon>
        <taxon>Serpentes</taxon>
        <taxon>Colubroidea</taxon>
        <taxon>Elapidae</taxon>
        <taxon>Elapinae</taxon>
        <taxon>Micrurus</taxon>
    </lineage>
</organism>
<keyword evidence="1" id="KW-0238">DNA-binding</keyword>
<dbReference type="PANTHER" id="PTHR33066">
    <property type="entry name" value="INTEGRASE_SAM-LIKE_N DOMAIN-CONTAINING PROTEIN"/>
    <property type="match status" value="1"/>
</dbReference>
<reference evidence="4" key="1">
    <citation type="submission" date="2017-07" db="EMBL/GenBank/DDBJ databases">
        <authorList>
            <person name="Mikheyev A."/>
            <person name="Grau M."/>
        </authorList>
    </citation>
    <scope>NUCLEOTIDE SEQUENCE</scope>
    <source>
        <tissue evidence="4">Venom_gland</tissue>
    </source>
</reference>
<evidence type="ECO:0000256" key="2">
    <source>
        <dbReference type="SAM" id="MobiDB-lite"/>
    </source>
</evidence>
<reference evidence="4" key="2">
    <citation type="submission" date="2017-11" db="EMBL/GenBank/DDBJ databases">
        <title>Coralsnake Venomics: Analyses of Venom Gland Transcriptomes and Proteomes of Six Brazilian Taxa.</title>
        <authorList>
            <person name="Aird S.D."/>
            <person name="Jorge da Silva N."/>
            <person name="Qiu L."/>
            <person name="Villar-Briones A."/>
            <person name="Aparecida-Saddi V."/>
            <person name="Campos-Telles M.P."/>
            <person name="Grau M."/>
            <person name="Mikheyev A.S."/>
        </authorList>
    </citation>
    <scope>NUCLEOTIDE SEQUENCE</scope>
    <source>
        <tissue evidence="4">Venom_gland</tissue>
    </source>
</reference>
<evidence type="ECO:0000313" key="4">
    <source>
        <dbReference type="EMBL" id="LAA91527.1"/>
    </source>
</evidence>
<dbReference type="PANTHER" id="PTHR33066:SF2">
    <property type="entry name" value="FILAGGRIN-2-LIKE"/>
    <property type="match status" value="1"/>
</dbReference>
<evidence type="ECO:0000259" key="3">
    <source>
        <dbReference type="PROSITE" id="PS51900"/>
    </source>
</evidence>
<feature type="domain" description="Core-binding (CB)" evidence="3">
    <location>
        <begin position="48"/>
        <end position="131"/>
    </location>
</feature>
<dbReference type="PROSITE" id="PS51900">
    <property type="entry name" value="CB"/>
    <property type="match status" value="1"/>
</dbReference>
<proteinExistence type="predicted"/>
<dbReference type="InterPro" id="IPR044068">
    <property type="entry name" value="CB"/>
</dbReference>
<protein>
    <recommendedName>
        <fullName evidence="3">Core-binding (CB) domain-containing protein</fullName>
    </recommendedName>
</protein>
<dbReference type="GO" id="GO:0003677">
    <property type="term" value="F:DNA binding"/>
    <property type="evidence" value="ECO:0007669"/>
    <property type="project" value="UniProtKB-KW"/>
</dbReference>
<feature type="compositionally biased region" description="Polar residues" evidence="2">
    <location>
        <begin position="27"/>
        <end position="38"/>
    </location>
</feature>
<accession>A0A2D4J4Y7</accession>
<dbReference type="EMBL" id="IACK01151441">
    <property type="protein sequence ID" value="LAA91527.1"/>
    <property type="molecule type" value="Transcribed_RNA"/>
</dbReference>
<name>A0A2D4J4Y7_MICLE</name>
<dbReference type="InterPro" id="IPR010998">
    <property type="entry name" value="Integrase_recombinase_N"/>
</dbReference>
<sequence>MVCQPSGAFDCGALEDSRPQNLPHAGTSISSQPSVATTSRLEVERRRLVEDQLSARVISTIQAARRPSTRRIYDATWSMFSKWCTRKGTNPLSPSLAQLLEFLQDSLDRGLSPNTLRRQVAAQASVIRWKGYKSISHHPSVKNFLRGATNLSPPVIHWYPHGI</sequence>
<evidence type="ECO:0000256" key="1">
    <source>
        <dbReference type="ARBA" id="ARBA00023125"/>
    </source>
</evidence>
<dbReference type="Gene3D" id="1.10.150.130">
    <property type="match status" value="1"/>
</dbReference>